<dbReference type="PANTHER" id="PTHR22789">
    <property type="entry name" value="FUCULOSE PHOSPHATE ALDOLASE"/>
    <property type="match status" value="1"/>
</dbReference>
<dbReference type="InterPro" id="IPR050197">
    <property type="entry name" value="Aldolase_class_II_sugar_metab"/>
</dbReference>
<dbReference type="OrthoDB" id="9794581at2"/>
<keyword evidence="5" id="KW-1185">Reference proteome</keyword>
<dbReference type="SMART" id="SM01007">
    <property type="entry name" value="Aldolase_II"/>
    <property type="match status" value="1"/>
</dbReference>
<accession>A0A4R7K9P3</accession>
<dbReference type="SUPFAM" id="SSF53639">
    <property type="entry name" value="AraD/HMP-PK domain-like"/>
    <property type="match status" value="1"/>
</dbReference>
<name>A0A4R7K9P3_9CLOT</name>
<dbReference type="Gene3D" id="3.40.225.10">
    <property type="entry name" value="Class II aldolase/adducin N-terminal domain"/>
    <property type="match status" value="1"/>
</dbReference>
<dbReference type="PANTHER" id="PTHR22789:SF0">
    <property type="entry name" value="3-OXO-TETRONATE 4-PHOSPHATE DECARBOXYLASE-RELATED"/>
    <property type="match status" value="1"/>
</dbReference>
<gene>
    <name evidence="4" type="ORF">EDD71_1303</name>
</gene>
<dbReference type="GO" id="GO:0005829">
    <property type="term" value="C:cytosol"/>
    <property type="evidence" value="ECO:0007669"/>
    <property type="project" value="TreeGrafter"/>
</dbReference>
<dbReference type="InterPro" id="IPR001303">
    <property type="entry name" value="Aldolase_II/adducin_N"/>
</dbReference>
<dbReference type="RefSeq" id="WP_133629214.1">
    <property type="nucleotide sequence ID" value="NZ_SOAZ01000030.1"/>
</dbReference>
<evidence type="ECO:0000256" key="1">
    <source>
        <dbReference type="ARBA" id="ARBA00022723"/>
    </source>
</evidence>
<dbReference type="Proteomes" id="UP000295325">
    <property type="component" value="Unassembled WGS sequence"/>
</dbReference>
<keyword evidence="2" id="KW-0456">Lyase</keyword>
<dbReference type="GO" id="GO:0016832">
    <property type="term" value="F:aldehyde-lyase activity"/>
    <property type="evidence" value="ECO:0007669"/>
    <property type="project" value="TreeGrafter"/>
</dbReference>
<keyword evidence="1" id="KW-0479">Metal-binding</keyword>
<feature type="domain" description="Class II aldolase/adducin N-terminal" evidence="3">
    <location>
        <begin position="7"/>
        <end position="185"/>
    </location>
</feature>
<dbReference type="InterPro" id="IPR036409">
    <property type="entry name" value="Aldolase_II/adducin_N_sf"/>
</dbReference>
<proteinExistence type="predicted"/>
<sequence>MLESLKERLVQVAKQAEKDGLCKYKSGNFSIRDENTNYILITPSGAKRDDLDANSIIVVNIDGEIIENKTNYKPSSELQMHLMAYKNREDINGVCHTHSLFATVFAVIPMEIKPIVFEAMAYGVHVPVAKYERPGTKELAESIVEPLKISDACLLEKHGVLTVGNNLEDAYLKMQYVEDVAKIYYHALILDKKIQEIPQREFDKIINL</sequence>
<dbReference type="GO" id="GO:0019323">
    <property type="term" value="P:pentose catabolic process"/>
    <property type="evidence" value="ECO:0007669"/>
    <property type="project" value="TreeGrafter"/>
</dbReference>
<protein>
    <submittedName>
        <fullName evidence="4">L-fuculose-phosphate aldolase</fullName>
    </submittedName>
</protein>
<dbReference type="Pfam" id="PF00596">
    <property type="entry name" value="Aldolase_II"/>
    <property type="match status" value="1"/>
</dbReference>
<organism evidence="4 5">
    <name type="scientific">Fonticella tunisiensis</name>
    <dbReference type="NCBI Taxonomy" id="1096341"/>
    <lineage>
        <taxon>Bacteria</taxon>
        <taxon>Bacillati</taxon>
        <taxon>Bacillota</taxon>
        <taxon>Clostridia</taxon>
        <taxon>Eubacteriales</taxon>
        <taxon>Clostridiaceae</taxon>
        <taxon>Fonticella</taxon>
    </lineage>
</organism>
<dbReference type="AlphaFoldDB" id="A0A4R7K9P3"/>
<evidence type="ECO:0000313" key="5">
    <source>
        <dbReference type="Proteomes" id="UP000295325"/>
    </source>
</evidence>
<evidence type="ECO:0000313" key="4">
    <source>
        <dbReference type="EMBL" id="TDT50343.1"/>
    </source>
</evidence>
<dbReference type="EMBL" id="SOAZ01000030">
    <property type="protein sequence ID" value="TDT50343.1"/>
    <property type="molecule type" value="Genomic_DNA"/>
</dbReference>
<comment type="caution">
    <text evidence="4">The sequence shown here is derived from an EMBL/GenBank/DDBJ whole genome shotgun (WGS) entry which is preliminary data.</text>
</comment>
<evidence type="ECO:0000256" key="2">
    <source>
        <dbReference type="ARBA" id="ARBA00023239"/>
    </source>
</evidence>
<reference evidence="4 5" key="1">
    <citation type="submission" date="2019-03" db="EMBL/GenBank/DDBJ databases">
        <title>Genomic Encyclopedia of Type Strains, Phase IV (KMG-IV): sequencing the most valuable type-strain genomes for metagenomic binning, comparative biology and taxonomic classification.</title>
        <authorList>
            <person name="Goeker M."/>
        </authorList>
    </citation>
    <scope>NUCLEOTIDE SEQUENCE [LARGE SCALE GENOMIC DNA]</scope>
    <source>
        <strain evidence="4 5">DSM 24455</strain>
    </source>
</reference>
<dbReference type="GO" id="GO:0046872">
    <property type="term" value="F:metal ion binding"/>
    <property type="evidence" value="ECO:0007669"/>
    <property type="project" value="UniProtKB-KW"/>
</dbReference>
<evidence type="ECO:0000259" key="3">
    <source>
        <dbReference type="SMART" id="SM01007"/>
    </source>
</evidence>